<dbReference type="Proteomes" id="UP000053593">
    <property type="component" value="Unassembled WGS sequence"/>
</dbReference>
<dbReference type="InterPro" id="IPR017850">
    <property type="entry name" value="Alkaline_phosphatase_core_sf"/>
</dbReference>
<evidence type="ECO:0000313" key="3">
    <source>
        <dbReference type="EMBL" id="KIK54164.1"/>
    </source>
</evidence>
<organism evidence="3 4">
    <name type="scientific">Collybiopsis luxurians FD-317 M1</name>
    <dbReference type="NCBI Taxonomy" id="944289"/>
    <lineage>
        <taxon>Eukaryota</taxon>
        <taxon>Fungi</taxon>
        <taxon>Dikarya</taxon>
        <taxon>Basidiomycota</taxon>
        <taxon>Agaricomycotina</taxon>
        <taxon>Agaricomycetes</taxon>
        <taxon>Agaricomycetidae</taxon>
        <taxon>Agaricales</taxon>
        <taxon>Marasmiineae</taxon>
        <taxon>Omphalotaceae</taxon>
        <taxon>Collybiopsis</taxon>
        <taxon>Collybiopsis luxurians</taxon>
    </lineage>
</organism>
<feature type="signal peptide" evidence="2">
    <location>
        <begin position="1"/>
        <end position="20"/>
    </location>
</feature>
<dbReference type="HOGENOM" id="CLU_008770_3_0_1"/>
<evidence type="ECO:0000313" key="4">
    <source>
        <dbReference type="Proteomes" id="UP000053593"/>
    </source>
</evidence>
<evidence type="ECO:0000256" key="1">
    <source>
        <dbReference type="ARBA" id="ARBA00022801"/>
    </source>
</evidence>
<accession>A0A0D0BWQ8</accession>
<sequence length="653" mass="71165">MLSGLPSVLLAVFLARPALADSLAEVEHIILFMQENRAFDHYFGSMAGVRGFKDPNVQVNSDGRSVYFQKVNPFLSNVTDFLLPWYLAAEGGEFINGTQCMAAGSNAWGENHAALASGQNAKANRPQSWGHFRRSDLPVQFAVSEGWTIGDMYQQGVISDTDPNRVIWQTGSIAIPGGNVNSTQGPVLDNNATPGCSRLTLRLENGTVLESAQNYTCFPFDWKTLPEYLEDAGISWKEFQAFDNFGDNPLPLFKFWQDIADNDPTGELAQKGLAMNGGGNWQGGLDLLKKQAAEGTLPAVSFYIGPAELSEHPSYRPVDGGWLWREMVEAVVNSPKYNKTILIISYDETGGWGDHVVPFTSPEGTPGEWITNPFTGQLAPTGPGFRVPFAVISPWSRGGIVFTEPADHTSQTLFLEEWAAARGTPFKNTQINDWRREHMSNLLNMFDFEHPDYSTVSIPEVPPPHTDPLTSLLDGDVFCEQAFAGFVEAPIPYGKQTPQDSLFTETGFKTVRGSITEGRYLVIESSHNNLALSFSGSSLSTSPATSEKFNTPSQRFVIHATDPTMATENTFRISSAAFVADATNPANATTPFLDNNLRFGSINSSAVFDITYEGGGVYNIKESASGKPLSLSNKGVPSLGGTAEDFNIFSVSF</sequence>
<dbReference type="GO" id="GO:0042578">
    <property type="term" value="F:phosphoric ester hydrolase activity"/>
    <property type="evidence" value="ECO:0007669"/>
    <property type="project" value="UniProtKB-ARBA"/>
</dbReference>
<dbReference type="PANTHER" id="PTHR31956">
    <property type="entry name" value="NON-SPECIFIC PHOSPHOLIPASE C4-RELATED"/>
    <property type="match status" value="1"/>
</dbReference>
<dbReference type="Gene3D" id="3.40.720.10">
    <property type="entry name" value="Alkaline Phosphatase, subunit A"/>
    <property type="match status" value="2"/>
</dbReference>
<keyword evidence="4" id="KW-1185">Reference proteome</keyword>
<dbReference type="Pfam" id="PF04185">
    <property type="entry name" value="Phosphoesterase"/>
    <property type="match status" value="1"/>
</dbReference>
<feature type="chain" id="PRO_5002224881" description="Phospholipase C" evidence="2">
    <location>
        <begin position="21"/>
        <end position="653"/>
    </location>
</feature>
<proteinExistence type="predicted"/>
<dbReference type="AlphaFoldDB" id="A0A0D0BWQ8"/>
<protein>
    <recommendedName>
        <fullName evidence="5">Phospholipase C</fullName>
    </recommendedName>
</protein>
<gene>
    <name evidence="3" type="ORF">GYMLUDRAFT_264775</name>
</gene>
<dbReference type="CDD" id="cd16014">
    <property type="entry name" value="PLC"/>
    <property type="match status" value="1"/>
</dbReference>
<reference evidence="3 4" key="1">
    <citation type="submission" date="2014-04" db="EMBL/GenBank/DDBJ databases">
        <title>Evolutionary Origins and Diversification of the Mycorrhizal Mutualists.</title>
        <authorList>
            <consortium name="DOE Joint Genome Institute"/>
            <consortium name="Mycorrhizal Genomics Consortium"/>
            <person name="Kohler A."/>
            <person name="Kuo A."/>
            <person name="Nagy L.G."/>
            <person name="Floudas D."/>
            <person name="Copeland A."/>
            <person name="Barry K.W."/>
            <person name="Cichocki N."/>
            <person name="Veneault-Fourrey C."/>
            <person name="LaButti K."/>
            <person name="Lindquist E.A."/>
            <person name="Lipzen A."/>
            <person name="Lundell T."/>
            <person name="Morin E."/>
            <person name="Murat C."/>
            <person name="Riley R."/>
            <person name="Ohm R."/>
            <person name="Sun H."/>
            <person name="Tunlid A."/>
            <person name="Henrissat B."/>
            <person name="Grigoriev I.V."/>
            <person name="Hibbett D.S."/>
            <person name="Martin F."/>
        </authorList>
    </citation>
    <scope>NUCLEOTIDE SEQUENCE [LARGE SCALE GENOMIC DNA]</scope>
    <source>
        <strain evidence="3 4">FD-317 M1</strain>
    </source>
</reference>
<dbReference type="PANTHER" id="PTHR31956:SF1">
    <property type="entry name" value="NON-SPECIFIC PHOSPHOLIPASE C1"/>
    <property type="match status" value="1"/>
</dbReference>
<name>A0A0D0BWQ8_9AGAR</name>
<dbReference type="OrthoDB" id="5135119at2759"/>
<keyword evidence="1" id="KW-0378">Hydrolase</keyword>
<keyword evidence="2" id="KW-0732">Signal</keyword>
<dbReference type="InterPro" id="IPR007312">
    <property type="entry name" value="Phosphoesterase"/>
</dbReference>
<evidence type="ECO:0000256" key="2">
    <source>
        <dbReference type="SAM" id="SignalP"/>
    </source>
</evidence>
<evidence type="ECO:0008006" key="5">
    <source>
        <dbReference type="Google" id="ProtNLM"/>
    </source>
</evidence>
<dbReference type="EMBL" id="KN834819">
    <property type="protein sequence ID" value="KIK54164.1"/>
    <property type="molecule type" value="Genomic_DNA"/>
</dbReference>